<reference evidence="2 3" key="1">
    <citation type="journal article" date="2008" name="J. Bacteriol.">
        <title>Genome sequence of a nephritogenic and highly transformable M49 strain of Streptococcus pyogenes.</title>
        <authorList>
            <person name="McShan W.M."/>
            <person name="Ferretti J.J."/>
            <person name="Karasawa T."/>
            <person name="Suvorov A.N."/>
            <person name="Lin S."/>
            <person name="Qin B."/>
            <person name="Jia H."/>
            <person name="Kenton S."/>
            <person name="Najar F."/>
            <person name="Wu H."/>
            <person name="Scott J."/>
            <person name="Roe B.A."/>
            <person name="Savic D.J."/>
        </authorList>
    </citation>
    <scope>NUCLEOTIDE SEQUENCE [LARGE SCALE GENOMIC DNA]</scope>
    <source>
        <strain evidence="2 3">NZ131</strain>
    </source>
</reference>
<evidence type="ECO:0000256" key="1">
    <source>
        <dbReference type="SAM" id="Phobius"/>
    </source>
</evidence>
<sequence>MKNYKLLQAYCFVVAILFLGTSFYIFGSQHTFKLNWFVILIISILYFNSEKISNILNIKIFYILLLILSYILSKFFDKEFFKININLMVAIIIFLIFLISFIAIYCFKKRE</sequence>
<feature type="transmembrane region" description="Helical" evidence="1">
    <location>
        <begin position="56"/>
        <end position="73"/>
    </location>
</feature>
<evidence type="ECO:0000313" key="3">
    <source>
        <dbReference type="Proteomes" id="UP000001039"/>
    </source>
</evidence>
<dbReference type="EMBL" id="CP000829">
    <property type="protein sequence ID" value="ACI61912.1"/>
    <property type="molecule type" value="Genomic_DNA"/>
</dbReference>
<protein>
    <submittedName>
        <fullName evidence="2">Uncharacterized protein</fullName>
    </submittedName>
</protein>
<gene>
    <name evidence="2" type="ordered locus">Spy49_1658c</name>
</gene>
<proteinExistence type="predicted"/>
<feature type="transmembrane region" description="Helical" evidence="1">
    <location>
        <begin position="85"/>
        <end position="107"/>
    </location>
</feature>
<feature type="transmembrane region" description="Helical" evidence="1">
    <location>
        <begin position="32"/>
        <end position="49"/>
    </location>
</feature>
<organism evidence="2 3">
    <name type="scientific">Streptococcus pyogenes serotype M49 (strain NZ131)</name>
    <dbReference type="NCBI Taxonomy" id="471876"/>
    <lineage>
        <taxon>Bacteria</taxon>
        <taxon>Bacillati</taxon>
        <taxon>Bacillota</taxon>
        <taxon>Bacilli</taxon>
        <taxon>Lactobacillales</taxon>
        <taxon>Streptococcaceae</taxon>
        <taxon>Streptococcus</taxon>
    </lineage>
</organism>
<keyword evidence="1" id="KW-1133">Transmembrane helix</keyword>
<keyword evidence="1" id="KW-0472">Membrane</keyword>
<feature type="transmembrane region" description="Helical" evidence="1">
    <location>
        <begin position="7"/>
        <end position="26"/>
    </location>
</feature>
<dbReference type="AlphaFoldDB" id="A0A0H3C018"/>
<dbReference type="HOGENOM" id="CLU_2156996_0_0_9"/>
<accession>A0A0H3C018</accession>
<keyword evidence="1" id="KW-0812">Transmembrane</keyword>
<dbReference type="KEGG" id="soz:Spy49_1658c"/>
<evidence type="ECO:0000313" key="2">
    <source>
        <dbReference type="EMBL" id="ACI61912.1"/>
    </source>
</evidence>
<dbReference type="Proteomes" id="UP000001039">
    <property type="component" value="Chromosome"/>
</dbReference>
<name>A0A0H3C018_STRPZ</name>